<proteinExistence type="predicted"/>
<reference evidence="1" key="1">
    <citation type="submission" date="2016-04" db="EMBL/GenBank/DDBJ databases">
        <authorList>
            <person name="Evans L.H."/>
            <person name="Alamgir A."/>
            <person name="Owens N."/>
            <person name="Weber N.D."/>
            <person name="Virtaneva K."/>
            <person name="Barbian K."/>
            <person name="Babar A."/>
            <person name="Rosenke K."/>
        </authorList>
    </citation>
    <scope>NUCLEOTIDE SEQUENCE</scope>
    <source>
        <strain evidence="1">86-2</strain>
    </source>
</reference>
<dbReference type="AlphaFoldDB" id="A0A212IKC6"/>
<evidence type="ECO:0000313" key="1">
    <source>
        <dbReference type="EMBL" id="SBV67193.1"/>
    </source>
</evidence>
<organism evidence="1">
    <name type="scientific">uncultured Citrobacter sp</name>
    <dbReference type="NCBI Taxonomy" id="200446"/>
    <lineage>
        <taxon>Bacteria</taxon>
        <taxon>Pseudomonadati</taxon>
        <taxon>Pseudomonadota</taxon>
        <taxon>Gammaproteobacteria</taxon>
        <taxon>Enterobacterales</taxon>
        <taxon>Enterobacteriaceae</taxon>
        <taxon>Citrobacter</taxon>
        <taxon>environmental samples</taxon>
    </lineage>
</organism>
<gene>
    <name evidence="1" type="ORF">KL86CIT2_530020</name>
</gene>
<accession>A0A212IKC6</accession>
<dbReference type="EMBL" id="FLUA01000053">
    <property type="protein sequence ID" value="SBV67193.1"/>
    <property type="molecule type" value="Genomic_DNA"/>
</dbReference>
<name>A0A212IKC6_9ENTR</name>
<protein>
    <submittedName>
        <fullName evidence="1">Uncharacterized protein</fullName>
    </submittedName>
</protein>
<sequence>MSTRLLPTKTQNCNRYSKAKFTLDDSPSPIDFKTSSNIIKGLEISAKPQVKYFKTYGYIIKINLSRDKLRRET</sequence>